<feature type="domain" description="GHMP kinase N-terminal" evidence="5">
    <location>
        <begin position="128"/>
        <end position="216"/>
    </location>
</feature>
<dbReference type="OrthoDB" id="250531at2"/>
<comment type="similarity">
    <text evidence="1">Belongs to the GHMP kinase family. GalK subfamily.</text>
</comment>
<keyword evidence="2" id="KW-0547">Nucleotide-binding</keyword>
<evidence type="ECO:0000256" key="1">
    <source>
        <dbReference type="ARBA" id="ARBA00006566"/>
    </source>
</evidence>
<dbReference type="RefSeq" id="WP_109726735.1">
    <property type="nucleotide sequence ID" value="NZ_QGDI01000007.1"/>
</dbReference>
<evidence type="ECO:0000256" key="4">
    <source>
        <dbReference type="ARBA" id="ARBA00022840"/>
    </source>
</evidence>
<dbReference type="PRINTS" id="PR00959">
    <property type="entry name" value="MEVGALKINASE"/>
</dbReference>
<dbReference type="InterPro" id="IPR019539">
    <property type="entry name" value="GalKase_N"/>
</dbReference>
<dbReference type="GO" id="GO:0005524">
    <property type="term" value="F:ATP binding"/>
    <property type="evidence" value="ECO:0007669"/>
    <property type="project" value="UniProtKB-KW"/>
</dbReference>
<dbReference type="PANTHER" id="PTHR10457:SF7">
    <property type="entry name" value="GALACTOKINASE-RELATED"/>
    <property type="match status" value="1"/>
</dbReference>
<proteinExistence type="inferred from homology"/>
<dbReference type="STRING" id="1265.SAMN02910280_1035"/>
<name>A0A315XZH0_RUMFL</name>
<dbReference type="Gene3D" id="3.30.230.10">
    <property type="match status" value="1"/>
</dbReference>
<evidence type="ECO:0000256" key="2">
    <source>
        <dbReference type="ARBA" id="ARBA00022741"/>
    </source>
</evidence>
<evidence type="ECO:0000259" key="6">
    <source>
        <dbReference type="Pfam" id="PF10509"/>
    </source>
</evidence>
<keyword evidence="4" id="KW-0067">ATP-binding</keyword>
<dbReference type="Pfam" id="PF00288">
    <property type="entry name" value="GHMP_kinases_N"/>
    <property type="match status" value="1"/>
</dbReference>
<dbReference type="AlphaFoldDB" id="A0A315XZH0"/>
<dbReference type="InterPro" id="IPR020568">
    <property type="entry name" value="Ribosomal_Su5_D2-typ_SF"/>
</dbReference>
<reference evidence="7 8" key="1">
    <citation type="submission" date="2018-05" db="EMBL/GenBank/DDBJ databases">
        <title>The Hungate 1000. A catalogue of reference genomes from the rumen microbiome.</title>
        <authorList>
            <person name="Kelly W."/>
        </authorList>
    </citation>
    <scope>NUCLEOTIDE SEQUENCE [LARGE SCALE GENOMIC DNA]</scope>
    <source>
        <strain evidence="7 8">SAb67</strain>
    </source>
</reference>
<gene>
    <name evidence="7" type="ORF">IE37_01970</name>
</gene>
<dbReference type="InterPro" id="IPR036554">
    <property type="entry name" value="GHMP_kinase_C_sf"/>
</dbReference>
<protein>
    <submittedName>
        <fullName evidence="7">Galactokinase</fullName>
    </submittedName>
</protein>
<keyword evidence="3 7" id="KW-0418">Kinase</keyword>
<evidence type="ECO:0000313" key="7">
    <source>
        <dbReference type="EMBL" id="PWJ12279.1"/>
    </source>
</evidence>
<evidence type="ECO:0000256" key="3">
    <source>
        <dbReference type="ARBA" id="ARBA00022777"/>
    </source>
</evidence>
<dbReference type="Proteomes" id="UP000245720">
    <property type="component" value="Unassembled WGS sequence"/>
</dbReference>
<keyword evidence="3 7" id="KW-0808">Transferase</keyword>
<dbReference type="GO" id="GO:0006012">
    <property type="term" value="P:galactose metabolic process"/>
    <property type="evidence" value="ECO:0007669"/>
    <property type="project" value="InterPro"/>
</dbReference>
<dbReference type="GO" id="GO:0004335">
    <property type="term" value="F:galactokinase activity"/>
    <property type="evidence" value="ECO:0007669"/>
    <property type="project" value="InterPro"/>
</dbReference>
<dbReference type="EMBL" id="QGDI01000007">
    <property type="protein sequence ID" value="PWJ12279.1"/>
    <property type="molecule type" value="Genomic_DNA"/>
</dbReference>
<dbReference type="InterPro" id="IPR006204">
    <property type="entry name" value="GHMP_kinase_N_dom"/>
</dbReference>
<comment type="caution">
    <text evidence="7">The sequence shown here is derived from an EMBL/GenBank/DDBJ whole genome shotgun (WGS) entry which is preliminary data.</text>
</comment>
<feature type="domain" description="Galactokinase N-terminal" evidence="6">
    <location>
        <begin position="53"/>
        <end position="90"/>
    </location>
</feature>
<organism evidence="7 8">
    <name type="scientific">Ruminococcus flavefaciens</name>
    <dbReference type="NCBI Taxonomy" id="1265"/>
    <lineage>
        <taxon>Bacteria</taxon>
        <taxon>Bacillati</taxon>
        <taxon>Bacillota</taxon>
        <taxon>Clostridia</taxon>
        <taxon>Eubacteriales</taxon>
        <taxon>Oscillospiraceae</taxon>
        <taxon>Ruminococcus</taxon>
    </lineage>
</organism>
<dbReference type="InterPro" id="IPR000705">
    <property type="entry name" value="Galactokinase"/>
</dbReference>
<evidence type="ECO:0000313" key="8">
    <source>
        <dbReference type="Proteomes" id="UP000245720"/>
    </source>
</evidence>
<dbReference type="PIRSF" id="PIRSF000530">
    <property type="entry name" value="Galactokinase"/>
    <property type="match status" value="1"/>
</dbReference>
<dbReference type="SUPFAM" id="SSF54211">
    <property type="entry name" value="Ribosomal protein S5 domain 2-like"/>
    <property type="match status" value="1"/>
</dbReference>
<dbReference type="GO" id="GO:0005829">
    <property type="term" value="C:cytosol"/>
    <property type="evidence" value="ECO:0007669"/>
    <property type="project" value="TreeGrafter"/>
</dbReference>
<accession>A0A315XZH0</accession>
<dbReference type="SUPFAM" id="SSF55060">
    <property type="entry name" value="GHMP Kinase, C-terminal domain"/>
    <property type="match status" value="1"/>
</dbReference>
<dbReference type="InterPro" id="IPR006206">
    <property type="entry name" value="Mevalonate/galactokinase"/>
</dbReference>
<dbReference type="PANTHER" id="PTHR10457">
    <property type="entry name" value="MEVALONATE KINASE/GALACTOKINASE"/>
    <property type="match status" value="1"/>
</dbReference>
<dbReference type="Pfam" id="PF10509">
    <property type="entry name" value="GalKase_gal_bdg"/>
    <property type="match status" value="1"/>
</dbReference>
<dbReference type="PRINTS" id="PR00473">
    <property type="entry name" value="GALCTOKINASE"/>
</dbReference>
<dbReference type="Gene3D" id="3.30.70.890">
    <property type="entry name" value="GHMP kinase, C-terminal domain"/>
    <property type="match status" value="1"/>
</dbReference>
<evidence type="ECO:0000259" key="5">
    <source>
        <dbReference type="Pfam" id="PF00288"/>
    </source>
</evidence>
<dbReference type="InterPro" id="IPR014721">
    <property type="entry name" value="Ribsml_uS5_D2-typ_fold_subgr"/>
</dbReference>
<sequence>MNIYDLISGISEGRFDEQFRKLYGASDRAVLKARARYLSAAEKFSVMCPECEEIHVYSAPGRTEIGGNHTDHQHGCVLAAAVSLDMIAIVNFHDEGVIRVRSEGYMADEIDLSSLEVNPAEKGTSTALIRGIAARFAEMGVKTEGFDAYMTSDVLSGSGLSSSAAFEILAATIINERYNEGKASSAELARIGRFAENAYFGKACGLMDQTVCAEGGAVFIDFADTEAPEMSKLGFDFDKAGYSVCITDTRGSHADLSEEYDAVSAEMRSVARAMGCEYLRECDEERFYAELPELRRQCTDRALLRAAHFFAENSRAAEEAEALADGDTERFFELVEQSGTSSAELLQNLYSTGEPQVQPVPLAIMLSKRFLKGAGAVRVHGGGFAGTIQAFVPTYLAADYAMEMERIFGAGCCYVLTVRPVGGCELML</sequence>